<dbReference type="PIRSF" id="PIRSF026649">
    <property type="entry name" value="MsbB"/>
    <property type="match status" value="1"/>
</dbReference>
<dbReference type="AlphaFoldDB" id="K4KKF4"/>
<proteinExistence type="predicted"/>
<dbReference type="GO" id="GO:0009247">
    <property type="term" value="P:glycolipid biosynthetic process"/>
    <property type="evidence" value="ECO:0007669"/>
    <property type="project" value="UniProtKB-ARBA"/>
</dbReference>
<organism evidence="7 8">
    <name type="scientific">Simiduia agarivorans (strain DSM 21679 / JCM 13881 / BCRC 17597 / SA1)</name>
    <dbReference type="NCBI Taxonomy" id="1117647"/>
    <lineage>
        <taxon>Bacteria</taxon>
        <taxon>Pseudomonadati</taxon>
        <taxon>Pseudomonadota</taxon>
        <taxon>Gammaproteobacteria</taxon>
        <taxon>Cellvibrionales</taxon>
        <taxon>Cellvibrionaceae</taxon>
        <taxon>Simiduia</taxon>
    </lineage>
</organism>
<dbReference type="HOGENOM" id="CLU_049421_0_0_6"/>
<dbReference type="InterPro" id="IPR004960">
    <property type="entry name" value="LipA_acyltrans"/>
</dbReference>
<evidence type="ECO:0000256" key="6">
    <source>
        <dbReference type="ARBA" id="ARBA00023315"/>
    </source>
</evidence>
<evidence type="ECO:0000313" key="7">
    <source>
        <dbReference type="EMBL" id="AFU99639.1"/>
    </source>
</evidence>
<dbReference type="GO" id="GO:0005886">
    <property type="term" value="C:plasma membrane"/>
    <property type="evidence" value="ECO:0007669"/>
    <property type="project" value="UniProtKB-SubCell"/>
</dbReference>
<keyword evidence="6 7" id="KW-0012">Acyltransferase</keyword>
<dbReference type="GO" id="GO:0016746">
    <property type="term" value="F:acyltransferase activity"/>
    <property type="evidence" value="ECO:0007669"/>
    <property type="project" value="UniProtKB-KW"/>
</dbReference>
<dbReference type="EMBL" id="CP003746">
    <property type="protein sequence ID" value="AFU99639.1"/>
    <property type="molecule type" value="Genomic_DNA"/>
</dbReference>
<dbReference type="OrthoDB" id="9803456at2"/>
<evidence type="ECO:0000313" key="8">
    <source>
        <dbReference type="Proteomes" id="UP000000466"/>
    </source>
</evidence>
<reference evidence="7 8" key="1">
    <citation type="journal article" date="2013" name="Genome Announc.">
        <title>Complete genome sequence of Simiduia agarivorans SA1(T), a marine bacterium able to degrade a variety of polysaccharides.</title>
        <authorList>
            <person name="Lin S.Y."/>
            <person name="Shieh W.Y."/>
            <person name="Chen J.S."/>
            <person name="Tang S.L."/>
        </authorList>
    </citation>
    <scope>NUCLEOTIDE SEQUENCE [LARGE SCALE GENOMIC DNA]</scope>
    <source>
        <strain evidence="8">DSM 21679 / JCM 13881 / BCRC 17597 / SA1</strain>
    </source>
</reference>
<evidence type="ECO:0000256" key="4">
    <source>
        <dbReference type="ARBA" id="ARBA00022679"/>
    </source>
</evidence>
<dbReference type="STRING" id="1117647.M5M_12405"/>
<keyword evidence="5" id="KW-0472">Membrane</keyword>
<dbReference type="Proteomes" id="UP000000466">
    <property type="component" value="Chromosome"/>
</dbReference>
<evidence type="ECO:0000256" key="2">
    <source>
        <dbReference type="ARBA" id="ARBA00022475"/>
    </source>
</evidence>
<keyword evidence="3" id="KW-0997">Cell inner membrane</keyword>
<name>K4KKF4_SIMAS</name>
<evidence type="ECO:0000256" key="3">
    <source>
        <dbReference type="ARBA" id="ARBA00022519"/>
    </source>
</evidence>
<dbReference type="KEGG" id="saga:M5M_12405"/>
<dbReference type="eggNOG" id="COG1560">
    <property type="taxonomic scope" value="Bacteria"/>
</dbReference>
<evidence type="ECO:0000256" key="5">
    <source>
        <dbReference type="ARBA" id="ARBA00023136"/>
    </source>
</evidence>
<dbReference type="Pfam" id="PF03279">
    <property type="entry name" value="Lip_A_acyltrans"/>
    <property type="match status" value="1"/>
</dbReference>
<dbReference type="PANTHER" id="PTHR30606">
    <property type="entry name" value="LIPID A BIOSYNTHESIS LAUROYL ACYLTRANSFERASE"/>
    <property type="match status" value="1"/>
</dbReference>
<evidence type="ECO:0000256" key="1">
    <source>
        <dbReference type="ARBA" id="ARBA00004533"/>
    </source>
</evidence>
<keyword evidence="8" id="KW-1185">Reference proteome</keyword>
<accession>K4KKF4</accession>
<dbReference type="RefSeq" id="WP_015047803.1">
    <property type="nucleotide sequence ID" value="NC_018868.3"/>
</dbReference>
<comment type="subcellular location">
    <subcellularLocation>
        <location evidence="1">Cell inner membrane</location>
    </subcellularLocation>
</comment>
<gene>
    <name evidence="7" type="ordered locus">M5M_12405</name>
</gene>
<dbReference type="CDD" id="cd07984">
    <property type="entry name" value="LPLAT_LABLAT-like"/>
    <property type="match status" value="1"/>
</dbReference>
<sequence>MSQSQLTYKGKSLRFGLKCLSFLPRSLGWWVAGVSARWMQLSGSRSARVTDENLALCMPALSADERHKLTRDSLQHTAYMAFELAKVWTWDWPRLQTLLQHEIQGEPVLKQALADDRGLVILAPHIGNWELLGIYLQSLAPITILYQPVLAQSVNELVLDCRQRHGSTLLPTDKRGVMGLFKSLKAGGFTGILPDQVPDQGGAFAPFYDIPAYTMTLVHNLIQRTGCQVLMGACLRDGDKLRLTFSEPDAAIYSDQEAESLAALNHSVESVVAMAPAQYQWEYKRFRRRQHPDEPRRYQFKRR</sequence>
<keyword evidence="4" id="KW-0808">Transferase</keyword>
<dbReference type="PANTHER" id="PTHR30606:SF10">
    <property type="entry name" value="PHOSPHATIDYLINOSITOL MANNOSIDE ACYLTRANSFERASE"/>
    <property type="match status" value="1"/>
</dbReference>
<keyword evidence="2" id="KW-1003">Cell membrane</keyword>
<protein>
    <submittedName>
        <fullName evidence="7">Lipid A biosynthesis lauroyl acyltransferase</fullName>
    </submittedName>
</protein>